<dbReference type="Proteomes" id="UP001598300">
    <property type="component" value="Unassembled WGS sequence"/>
</dbReference>
<reference evidence="3 4" key="1">
    <citation type="submission" date="2024-09" db="EMBL/GenBank/DDBJ databases">
        <title>The Natural Products Discovery Center: Release of the First 8490 Sequenced Strains for Exploring Actinobacteria Biosynthetic Diversity.</title>
        <authorList>
            <person name="Kalkreuter E."/>
            <person name="Kautsar S.A."/>
            <person name="Yang D."/>
            <person name="Bader C.D."/>
            <person name="Teijaro C.N."/>
            <person name="Fluegel L."/>
            <person name="Davis C.M."/>
            <person name="Simpson J.R."/>
            <person name="Lauterbach L."/>
            <person name="Steele A.D."/>
            <person name="Gui C."/>
            <person name="Meng S."/>
            <person name="Li G."/>
            <person name="Viehrig K."/>
            <person name="Ye F."/>
            <person name="Su P."/>
            <person name="Kiefer A.F."/>
            <person name="Nichols A."/>
            <person name="Cepeda A.J."/>
            <person name="Yan W."/>
            <person name="Fan B."/>
            <person name="Jiang Y."/>
            <person name="Adhikari A."/>
            <person name="Zheng C.-J."/>
            <person name="Schuster L."/>
            <person name="Cowan T.M."/>
            <person name="Smanski M.J."/>
            <person name="Chevrette M.G."/>
            <person name="De Carvalho L.P.S."/>
            <person name="Shen B."/>
        </authorList>
    </citation>
    <scope>NUCLEOTIDE SEQUENCE [LARGE SCALE GENOMIC DNA]</scope>
    <source>
        <strain evidence="3 4">NPDC058584</strain>
    </source>
</reference>
<dbReference type="EMBL" id="JBHXPM010000001">
    <property type="protein sequence ID" value="MFD3954459.1"/>
    <property type="molecule type" value="Genomic_DNA"/>
</dbReference>
<feature type="compositionally biased region" description="Gly residues" evidence="2">
    <location>
        <begin position="13"/>
        <end position="24"/>
    </location>
</feature>
<accession>A0ABW6DKU2</accession>
<keyword evidence="4" id="KW-1185">Reference proteome</keyword>
<dbReference type="InterPro" id="IPR042204">
    <property type="entry name" value="2Fe-2S-bd_N"/>
</dbReference>
<sequence length="121" mass="12151">MRNRSEPSVDTGGARGAGGAGGAEGEVEGDADVVRFAFDGRALAARRGQSIAGALWGHGIVAWRTTRGGGRPRGAFCGMGVCFDCLVVVNGVPGQRACLVRVSEGDAVTSQEGHGHGALGS</sequence>
<name>A0ABW6DKU2_9ACTN</name>
<protein>
    <submittedName>
        <fullName evidence="3">(2Fe-2S)-binding protein</fullName>
    </submittedName>
</protein>
<proteinExistence type="predicted"/>
<comment type="caution">
    <text evidence="3">The sequence shown here is derived from an EMBL/GenBank/DDBJ whole genome shotgun (WGS) entry which is preliminary data.</text>
</comment>
<dbReference type="SUPFAM" id="SSF54292">
    <property type="entry name" value="2Fe-2S ferredoxin-like"/>
    <property type="match status" value="1"/>
</dbReference>
<gene>
    <name evidence="3" type="ORF">ACFWR3_00055</name>
</gene>
<evidence type="ECO:0000313" key="4">
    <source>
        <dbReference type="Proteomes" id="UP001598300"/>
    </source>
</evidence>
<dbReference type="Gene3D" id="3.10.20.440">
    <property type="entry name" value="2Fe-2S iron-sulphur cluster binding domain, sarcosine oxidase, alpha subunit, N-terminal domain"/>
    <property type="match status" value="1"/>
</dbReference>
<dbReference type="Pfam" id="PF13510">
    <property type="entry name" value="Fer2_4"/>
    <property type="match status" value="1"/>
</dbReference>
<dbReference type="RefSeq" id="WP_079167423.1">
    <property type="nucleotide sequence ID" value="NZ_JBHVRE010000051.1"/>
</dbReference>
<feature type="region of interest" description="Disordered" evidence="2">
    <location>
        <begin position="1"/>
        <end position="26"/>
    </location>
</feature>
<dbReference type="InterPro" id="IPR036010">
    <property type="entry name" value="2Fe-2S_ferredoxin-like_sf"/>
</dbReference>
<evidence type="ECO:0000256" key="1">
    <source>
        <dbReference type="ARBA" id="ARBA00023002"/>
    </source>
</evidence>
<evidence type="ECO:0000256" key="2">
    <source>
        <dbReference type="SAM" id="MobiDB-lite"/>
    </source>
</evidence>
<organism evidence="3 4">
    <name type="scientific">Streptomyces bacillaris</name>
    <dbReference type="NCBI Taxonomy" id="68179"/>
    <lineage>
        <taxon>Bacteria</taxon>
        <taxon>Bacillati</taxon>
        <taxon>Actinomycetota</taxon>
        <taxon>Actinomycetes</taxon>
        <taxon>Kitasatosporales</taxon>
        <taxon>Streptomycetaceae</taxon>
        <taxon>Streptomyces</taxon>
    </lineage>
</organism>
<keyword evidence="1" id="KW-0560">Oxidoreductase</keyword>
<evidence type="ECO:0000313" key="3">
    <source>
        <dbReference type="EMBL" id="MFD3954459.1"/>
    </source>
</evidence>